<dbReference type="InterPro" id="IPR008901">
    <property type="entry name" value="ACER"/>
</dbReference>
<keyword evidence="7" id="KW-0479">Metal-binding</keyword>
<comment type="caution">
    <text evidence="9">Lacks conserved residue(s) required for the propagation of feature annotation.</text>
</comment>
<feature type="binding site" evidence="7">
    <location>
        <position position="20"/>
    </location>
    <ligand>
        <name>Ca(2+)</name>
        <dbReference type="ChEBI" id="CHEBI:29108"/>
    </ligand>
</feature>
<comment type="similarity">
    <text evidence="2 9">Belongs to the alkaline ceramidase family.</text>
</comment>
<proteinExistence type="inferred from homology"/>
<dbReference type="EC" id="3.5.1.-" evidence="9"/>
<protein>
    <recommendedName>
        <fullName evidence="9">Alkaline ceramidase</fullName>
        <ecNumber evidence="9">3.5.1.-</ecNumber>
    </recommendedName>
</protein>
<dbReference type="OrthoDB" id="187171at2759"/>
<keyword evidence="5 9" id="KW-1133">Transmembrane helix</keyword>
<dbReference type="STRING" id="299467.A0A443SEE1"/>
<feature type="transmembrane region" description="Helical" evidence="9">
    <location>
        <begin position="62"/>
        <end position="82"/>
    </location>
</feature>
<keyword evidence="3 9" id="KW-0812">Transmembrane</keyword>
<reference evidence="10 11" key="1">
    <citation type="journal article" date="2018" name="Gigascience">
        <title>Genomes of trombidid mites reveal novel predicted allergens and laterally-transferred genes associated with secondary metabolism.</title>
        <authorList>
            <person name="Dong X."/>
            <person name="Chaisiri K."/>
            <person name="Xia D."/>
            <person name="Armstrong S.D."/>
            <person name="Fang Y."/>
            <person name="Donnelly M.J."/>
            <person name="Kadowaki T."/>
            <person name="McGarry J.W."/>
            <person name="Darby A.C."/>
            <person name="Makepeace B.L."/>
        </authorList>
    </citation>
    <scope>NUCLEOTIDE SEQUENCE [LARGE SCALE GENOMIC DNA]</scope>
    <source>
        <strain evidence="10">UoL-UT</strain>
    </source>
</reference>
<feature type="transmembrane region" description="Helical" evidence="9">
    <location>
        <begin position="94"/>
        <end position="111"/>
    </location>
</feature>
<dbReference type="Proteomes" id="UP000288716">
    <property type="component" value="Unassembled WGS sequence"/>
</dbReference>
<evidence type="ECO:0000256" key="8">
    <source>
        <dbReference type="PIRSR" id="PIRSR608901-2"/>
    </source>
</evidence>
<evidence type="ECO:0000256" key="6">
    <source>
        <dbReference type="ARBA" id="ARBA00023136"/>
    </source>
</evidence>
<accession>A0A443SEE1</accession>
<keyword evidence="9" id="KW-0443">Lipid metabolism</keyword>
<dbReference type="Pfam" id="PF05875">
    <property type="entry name" value="Ceramidase"/>
    <property type="match status" value="1"/>
</dbReference>
<evidence type="ECO:0000256" key="9">
    <source>
        <dbReference type="RuleBase" id="RU364079"/>
    </source>
</evidence>
<feature type="binding site" evidence="7">
    <location>
        <position position="17"/>
    </location>
    <ligand>
        <name>Ca(2+)</name>
        <dbReference type="ChEBI" id="CHEBI:29108"/>
    </ligand>
</feature>
<evidence type="ECO:0000313" key="11">
    <source>
        <dbReference type="Proteomes" id="UP000288716"/>
    </source>
</evidence>
<organism evidence="10 11">
    <name type="scientific">Leptotrombidium deliense</name>
    <dbReference type="NCBI Taxonomy" id="299467"/>
    <lineage>
        <taxon>Eukaryota</taxon>
        <taxon>Metazoa</taxon>
        <taxon>Ecdysozoa</taxon>
        <taxon>Arthropoda</taxon>
        <taxon>Chelicerata</taxon>
        <taxon>Arachnida</taxon>
        <taxon>Acari</taxon>
        <taxon>Acariformes</taxon>
        <taxon>Trombidiformes</taxon>
        <taxon>Prostigmata</taxon>
        <taxon>Anystina</taxon>
        <taxon>Parasitengona</taxon>
        <taxon>Trombiculoidea</taxon>
        <taxon>Trombiculidae</taxon>
        <taxon>Leptotrombidium</taxon>
    </lineage>
</organism>
<feature type="transmembrane region" description="Helical" evidence="9">
    <location>
        <begin position="32"/>
        <end position="50"/>
    </location>
</feature>
<evidence type="ECO:0000256" key="7">
    <source>
        <dbReference type="PIRSR" id="PIRSR608901-1"/>
    </source>
</evidence>
<dbReference type="GO" id="GO:0016811">
    <property type="term" value="F:hydrolase activity, acting on carbon-nitrogen (but not peptide) bonds, in linear amides"/>
    <property type="evidence" value="ECO:0007669"/>
    <property type="project" value="InterPro"/>
</dbReference>
<dbReference type="AlphaFoldDB" id="A0A443SEE1"/>
<keyword evidence="6 9" id="KW-0472">Membrane</keyword>
<keyword evidence="8" id="KW-0862">Zinc</keyword>
<evidence type="ECO:0000256" key="5">
    <source>
        <dbReference type="ARBA" id="ARBA00022989"/>
    </source>
</evidence>
<comment type="subcellular location">
    <subcellularLocation>
        <location evidence="1">Membrane</location>
        <topology evidence="1">Multi-pass membrane protein</topology>
    </subcellularLocation>
</comment>
<name>A0A443SEE1_9ACAR</name>
<dbReference type="EMBL" id="NCKV01003302">
    <property type="protein sequence ID" value="RWS25871.1"/>
    <property type="molecule type" value="Genomic_DNA"/>
</dbReference>
<evidence type="ECO:0000256" key="3">
    <source>
        <dbReference type="ARBA" id="ARBA00022692"/>
    </source>
</evidence>
<dbReference type="VEuPathDB" id="VectorBase:LDEU006169"/>
<feature type="binding site" evidence="7">
    <location>
        <position position="22"/>
    </location>
    <ligand>
        <name>Ca(2+)</name>
        <dbReference type="ChEBI" id="CHEBI:29108"/>
    </ligand>
</feature>
<evidence type="ECO:0000256" key="4">
    <source>
        <dbReference type="ARBA" id="ARBA00022801"/>
    </source>
</evidence>
<feature type="binding site" evidence="8">
    <location>
        <position position="79"/>
    </location>
    <ligand>
        <name>Zn(2+)</name>
        <dbReference type="ChEBI" id="CHEBI:29105"/>
        <note>catalytic</note>
    </ligand>
</feature>
<feature type="binding site" evidence="7">
    <location>
        <position position="18"/>
    </location>
    <ligand>
        <name>Ca(2+)</name>
        <dbReference type="ChEBI" id="CHEBI:29108"/>
    </ligand>
</feature>
<feature type="transmembrane region" description="Helical" evidence="9">
    <location>
        <begin position="143"/>
        <end position="163"/>
    </location>
</feature>
<sequence>MAPTAMGYWGRTTSTIDWCEKNYDTTFYIAEFWNTISSMSMVIPAAFSLFHSLKKQEDNRISISFALLILVGIGTSMFHITLKYEMQLLDELPMVWGTLYVVYILASIAIPQLEQSSLFKVLLTVYGIITTTVYLVIQLPVFHQTSFGILVGTILFLNIYMIFRKFLPGPLIPLTQGHAIWHCFAGYSFYIQRRELD</sequence>
<comment type="function">
    <text evidence="9">Hydrolyzes the sphingolipid ceramide into sphingosine and free fatty acid.</text>
</comment>
<keyword evidence="4 9" id="KW-0378">Hydrolase</keyword>
<dbReference type="GO" id="GO:0006672">
    <property type="term" value="P:ceramide metabolic process"/>
    <property type="evidence" value="ECO:0007669"/>
    <property type="project" value="InterPro"/>
</dbReference>
<feature type="transmembrane region" description="Helical" evidence="9">
    <location>
        <begin position="118"/>
        <end position="137"/>
    </location>
</feature>
<evidence type="ECO:0000256" key="1">
    <source>
        <dbReference type="ARBA" id="ARBA00004141"/>
    </source>
</evidence>
<comment type="caution">
    <text evidence="10">The sequence shown here is derived from an EMBL/GenBank/DDBJ whole genome shotgun (WGS) entry which is preliminary data.</text>
</comment>
<evidence type="ECO:0000256" key="2">
    <source>
        <dbReference type="ARBA" id="ARBA00009780"/>
    </source>
</evidence>
<keyword evidence="11" id="KW-1185">Reference proteome</keyword>
<evidence type="ECO:0000313" key="10">
    <source>
        <dbReference type="EMBL" id="RWS25871.1"/>
    </source>
</evidence>
<feature type="binding site" evidence="7">
    <location>
        <position position="31"/>
    </location>
    <ligand>
        <name>Ca(2+)</name>
        <dbReference type="ChEBI" id="CHEBI:29108"/>
    </ligand>
</feature>
<comment type="cofactor">
    <cofactor evidence="8">
        <name>Zn(2+)</name>
        <dbReference type="ChEBI" id="CHEBI:29105"/>
    </cofactor>
</comment>
<gene>
    <name evidence="10" type="ORF">B4U80_09638</name>
</gene>
<dbReference type="PANTHER" id="PTHR46187">
    <property type="entry name" value="ALKALINE CERAMIDASE 3"/>
    <property type="match status" value="1"/>
</dbReference>
<dbReference type="PANTHER" id="PTHR46187:SF3">
    <property type="entry name" value="ALKALINE CERAMIDASE 3"/>
    <property type="match status" value="1"/>
</dbReference>
<dbReference type="GO" id="GO:0046872">
    <property type="term" value="F:metal ion binding"/>
    <property type="evidence" value="ECO:0007669"/>
    <property type="project" value="UniProtKB-KW"/>
</dbReference>
<keyword evidence="7" id="KW-0106">Calcium</keyword>
<dbReference type="GO" id="GO:0005789">
    <property type="term" value="C:endoplasmic reticulum membrane"/>
    <property type="evidence" value="ECO:0007669"/>
    <property type="project" value="TreeGrafter"/>
</dbReference>